<gene>
    <name evidence="1" type="ORF">DFH07DRAFT_1008738</name>
</gene>
<sequence>MRGNAAAVRGSRVNFSGPSGIEVVNTPSYSLYHVISETAGAFPTTSMDISGFWSDTQIGYGSAASVVADGYAYLYGPTPSGALAVARAALTDFLGDLEDYSLYEYYVDGAWTTTIPASTDSTIALPNTSDVQGTIYYSPKWESYVWIGYPDTNFLISTAPAPEGPWTAATQFYSGVVGVGSLPAYSAVAHPGLTDGTGDYIFISWTITVTNAEGNDVYEQPLVRVDWE</sequence>
<name>A0AAD7JQJ8_9AGAR</name>
<evidence type="ECO:0000313" key="2">
    <source>
        <dbReference type="Proteomes" id="UP001215280"/>
    </source>
</evidence>
<proteinExistence type="predicted"/>
<organism evidence="1 2">
    <name type="scientific">Mycena maculata</name>
    <dbReference type="NCBI Taxonomy" id="230809"/>
    <lineage>
        <taxon>Eukaryota</taxon>
        <taxon>Fungi</taxon>
        <taxon>Dikarya</taxon>
        <taxon>Basidiomycota</taxon>
        <taxon>Agaricomycotina</taxon>
        <taxon>Agaricomycetes</taxon>
        <taxon>Agaricomycetidae</taxon>
        <taxon>Agaricales</taxon>
        <taxon>Marasmiineae</taxon>
        <taxon>Mycenaceae</taxon>
        <taxon>Mycena</taxon>
    </lineage>
</organism>
<comment type="caution">
    <text evidence="1">The sequence shown here is derived from an EMBL/GenBank/DDBJ whole genome shotgun (WGS) entry which is preliminary data.</text>
</comment>
<dbReference type="AlphaFoldDB" id="A0AAD7JQJ8"/>
<evidence type="ECO:0008006" key="3">
    <source>
        <dbReference type="Google" id="ProtNLM"/>
    </source>
</evidence>
<dbReference type="Proteomes" id="UP001215280">
    <property type="component" value="Unassembled WGS sequence"/>
</dbReference>
<protein>
    <recommendedName>
        <fullName evidence="3">DUF4185 domain-containing protein</fullName>
    </recommendedName>
</protein>
<dbReference type="EMBL" id="JARJLG010000028">
    <property type="protein sequence ID" value="KAJ7768119.1"/>
    <property type="molecule type" value="Genomic_DNA"/>
</dbReference>
<accession>A0AAD7JQJ8</accession>
<evidence type="ECO:0000313" key="1">
    <source>
        <dbReference type="EMBL" id="KAJ7768119.1"/>
    </source>
</evidence>
<reference evidence="1" key="1">
    <citation type="submission" date="2023-03" db="EMBL/GenBank/DDBJ databases">
        <title>Massive genome expansion in bonnet fungi (Mycena s.s.) driven by repeated elements and novel gene families across ecological guilds.</title>
        <authorList>
            <consortium name="Lawrence Berkeley National Laboratory"/>
            <person name="Harder C.B."/>
            <person name="Miyauchi S."/>
            <person name="Viragh M."/>
            <person name="Kuo A."/>
            <person name="Thoen E."/>
            <person name="Andreopoulos B."/>
            <person name="Lu D."/>
            <person name="Skrede I."/>
            <person name="Drula E."/>
            <person name="Henrissat B."/>
            <person name="Morin E."/>
            <person name="Kohler A."/>
            <person name="Barry K."/>
            <person name="LaButti K."/>
            <person name="Morin E."/>
            <person name="Salamov A."/>
            <person name="Lipzen A."/>
            <person name="Mereny Z."/>
            <person name="Hegedus B."/>
            <person name="Baldrian P."/>
            <person name="Stursova M."/>
            <person name="Weitz H."/>
            <person name="Taylor A."/>
            <person name="Grigoriev I.V."/>
            <person name="Nagy L.G."/>
            <person name="Martin F."/>
            <person name="Kauserud H."/>
        </authorList>
    </citation>
    <scope>NUCLEOTIDE SEQUENCE</scope>
    <source>
        <strain evidence="1">CBHHK188m</strain>
    </source>
</reference>
<keyword evidence="2" id="KW-1185">Reference proteome</keyword>